<keyword evidence="3" id="KW-1185">Reference proteome</keyword>
<dbReference type="InterPro" id="IPR038740">
    <property type="entry name" value="BioF2-like_GNAT_dom"/>
</dbReference>
<dbReference type="RefSeq" id="WP_338437126.1">
    <property type="nucleotide sequence ID" value="NZ_JAUYVH010000007.1"/>
</dbReference>
<feature type="domain" description="BioF2-like acetyltransferase" evidence="1">
    <location>
        <begin position="174"/>
        <end position="313"/>
    </location>
</feature>
<dbReference type="InterPro" id="IPR016181">
    <property type="entry name" value="Acyl_CoA_acyltransferase"/>
</dbReference>
<keyword evidence="2" id="KW-0012">Acyltransferase</keyword>
<evidence type="ECO:0000313" key="2">
    <source>
        <dbReference type="EMBL" id="MDQ9171191.1"/>
    </source>
</evidence>
<dbReference type="Proteomes" id="UP001225596">
    <property type="component" value="Unassembled WGS sequence"/>
</dbReference>
<dbReference type="EC" id="2.3.1.-" evidence="2"/>
<evidence type="ECO:0000259" key="1">
    <source>
        <dbReference type="Pfam" id="PF13480"/>
    </source>
</evidence>
<dbReference type="SUPFAM" id="SSF55729">
    <property type="entry name" value="Acyl-CoA N-acyltransferases (Nat)"/>
    <property type="match status" value="1"/>
</dbReference>
<evidence type="ECO:0000313" key="3">
    <source>
        <dbReference type="Proteomes" id="UP001225596"/>
    </source>
</evidence>
<keyword evidence="2" id="KW-0808">Transferase</keyword>
<reference evidence="2 3" key="1">
    <citation type="submission" date="2023-08" db="EMBL/GenBank/DDBJ databases">
        <title>Oxalobacteraceae gen .nov., isolated from river sludge outside the plant.</title>
        <authorList>
            <person name="Zhao S.Y."/>
        </authorList>
    </citation>
    <scope>NUCLEOTIDE SEQUENCE [LARGE SCALE GENOMIC DNA]</scope>
    <source>
        <strain evidence="2 3">R-40</strain>
    </source>
</reference>
<dbReference type="EMBL" id="JAUYVH010000007">
    <property type="protein sequence ID" value="MDQ9171191.1"/>
    <property type="molecule type" value="Genomic_DNA"/>
</dbReference>
<gene>
    <name evidence="2" type="ORF">Q8A64_12325</name>
</gene>
<name>A0ABU1BQB5_9BURK</name>
<proteinExistence type="predicted"/>
<sequence>MKWSTSMVFPILKSNEFDEALLSSSCKRKPDIGDDFIITCENKVPPFMGKILDELYGSLFSSIPHLEVHESLRNADSYIAVKDNQVIAALLFKHDQHEIAVINEVFRIGKDEIAKFAGYIFSTYGSVKKIVFNEISSDVENLGYAVQRFPGTVYIIIALPPTEQAYTAMLGKATRKNIKHHLSRLRRAFPSFVHEVQEAGNILEEDLLSVIEFNRMRMAEKHKIVHLSQEDIARIIRLAKRCGFISLIRIDGRVCAGAICYQTGKTVTSHVNAHDPQYNQFRLGTLSCYLAVCESIRREAKEFNLEWGGEEYKYALLGADHPFERVLIYRSYMQMLSDTKNILQIRTSNRLRAAKMWLVNQSKKDSYFAKYLNSCIGMIKKKKYSHWLERRK</sequence>
<dbReference type="GO" id="GO:0016746">
    <property type="term" value="F:acyltransferase activity"/>
    <property type="evidence" value="ECO:0007669"/>
    <property type="project" value="UniProtKB-KW"/>
</dbReference>
<accession>A0ABU1BQB5</accession>
<dbReference type="Pfam" id="PF13480">
    <property type="entry name" value="Acetyltransf_6"/>
    <property type="match status" value="1"/>
</dbReference>
<organism evidence="2 3">
    <name type="scientific">Keguizhuia sedimenti</name>
    <dbReference type="NCBI Taxonomy" id="3064264"/>
    <lineage>
        <taxon>Bacteria</taxon>
        <taxon>Pseudomonadati</taxon>
        <taxon>Pseudomonadota</taxon>
        <taxon>Betaproteobacteria</taxon>
        <taxon>Burkholderiales</taxon>
        <taxon>Oxalobacteraceae</taxon>
        <taxon>Keguizhuia</taxon>
    </lineage>
</organism>
<dbReference type="Gene3D" id="3.40.630.30">
    <property type="match status" value="1"/>
</dbReference>
<protein>
    <submittedName>
        <fullName evidence="2">GNAT family N-acetyltransferase</fullName>
        <ecNumber evidence="2">2.3.1.-</ecNumber>
    </submittedName>
</protein>
<comment type="caution">
    <text evidence="2">The sequence shown here is derived from an EMBL/GenBank/DDBJ whole genome shotgun (WGS) entry which is preliminary data.</text>
</comment>